<protein>
    <submittedName>
        <fullName evidence="3">Phosphatase PAP2 family protein</fullName>
    </submittedName>
</protein>
<dbReference type="SUPFAM" id="SSF48317">
    <property type="entry name" value="Acid phosphatase/Vanadium-dependent haloperoxidase"/>
    <property type="match status" value="1"/>
</dbReference>
<feature type="transmembrane region" description="Helical" evidence="1">
    <location>
        <begin position="115"/>
        <end position="135"/>
    </location>
</feature>
<feature type="transmembrane region" description="Helical" evidence="1">
    <location>
        <begin position="147"/>
        <end position="167"/>
    </location>
</feature>
<keyword evidence="1" id="KW-0472">Membrane</keyword>
<dbReference type="SMART" id="SM00014">
    <property type="entry name" value="acidPPc"/>
    <property type="match status" value="1"/>
</dbReference>
<dbReference type="InterPro" id="IPR000326">
    <property type="entry name" value="PAP2/HPO"/>
</dbReference>
<keyword evidence="1" id="KW-0812">Transmembrane</keyword>
<dbReference type="Gene3D" id="1.20.144.10">
    <property type="entry name" value="Phosphatidic acid phosphatase type 2/haloperoxidase"/>
    <property type="match status" value="2"/>
</dbReference>
<evidence type="ECO:0000313" key="3">
    <source>
        <dbReference type="EMBL" id="BBZ35698.1"/>
    </source>
</evidence>
<dbReference type="InterPro" id="IPR036938">
    <property type="entry name" value="PAP2/HPO_sf"/>
</dbReference>
<dbReference type="EMBL" id="AP022612">
    <property type="protein sequence ID" value="BBZ35698.1"/>
    <property type="molecule type" value="Genomic_DNA"/>
</dbReference>
<organism evidence="3 4">
    <name type="scientific">Mycolicibacterium confluentis</name>
    <dbReference type="NCBI Taxonomy" id="28047"/>
    <lineage>
        <taxon>Bacteria</taxon>
        <taxon>Bacillati</taxon>
        <taxon>Actinomycetota</taxon>
        <taxon>Actinomycetes</taxon>
        <taxon>Mycobacteriales</taxon>
        <taxon>Mycobacteriaceae</taxon>
        <taxon>Mycolicibacterium</taxon>
    </lineage>
</organism>
<proteinExistence type="predicted"/>
<feature type="transmembrane region" description="Helical" evidence="1">
    <location>
        <begin position="173"/>
        <end position="191"/>
    </location>
</feature>
<keyword evidence="1" id="KW-1133">Transmembrane helix</keyword>
<sequence>MVSALVFVVMLVGYLLSWAWLHEFDMRLLQPFNDFGLENPGWVRAWDWVSLIGSPVVIRLITLGLIVWFAVRREARTAVFLLLTVELSAVLTQVVKEAVDRPRPSTALVHATSSSFPSGHALGVMVCVLALLTVFLPRVAAQWRTPLIVMGAVAVVTIGVSRVVLNVHHPSDVLAGWALGYLYYLLCLPVLRAEAERPAALDTST</sequence>
<reference evidence="3" key="2">
    <citation type="submission" date="2020-02" db="EMBL/GenBank/DDBJ databases">
        <authorList>
            <person name="Matsumoto Y."/>
            <person name="Motooka D."/>
            <person name="Nakamura S."/>
        </authorList>
    </citation>
    <scope>NUCLEOTIDE SEQUENCE</scope>
    <source>
        <strain evidence="3">JCM 13671</strain>
    </source>
</reference>
<keyword evidence="4" id="KW-1185">Reference proteome</keyword>
<dbReference type="AlphaFoldDB" id="A0A7I7Y238"/>
<feature type="transmembrane region" description="Helical" evidence="1">
    <location>
        <begin position="45"/>
        <end position="71"/>
    </location>
</feature>
<feature type="transmembrane region" description="Helical" evidence="1">
    <location>
        <begin position="78"/>
        <end position="95"/>
    </location>
</feature>
<dbReference type="Proteomes" id="UP000466931">
    <property type="component" value="Chromosome"/>
</dbReference>
<dbReference type="CDD" id="cd03392">
    <property type="entry name" value="PAP2_like_2"/>
    <property type="match status" value="1"/>
</dbReference>
<reference evidence="3" key="1">
    <citation type="journal article" date="2019" name="Emerg. Microbes Infect.">
        <title>Comprehensive subspecies identification of 175 nontuberculous mycobacteria species based on 7547 genomic profiles.</title>
        <authorList>
            <person name="Matsumoto Y."/>
            <person name="Kinjo T."/>
            <person name="Motooka D."/>
            <person name="Nabeya D."/>
            <person name="Jung N."/>
            <person name="Uechi K."/>
            <person name="Horii T."/>
            <person name="Iida T."/>
            <person name="Fujita J."/>
            <person name="Nakamura S."/>
        </authorList>
    </citation>
    <scope>NUCLEOTIDE SEQUENCE [LARGE SCALE GENOMIC DNA]</scope>
    <source>
        <strain evidence="3">JCM 13671</strain>
    </source>
</reference>
<evidence type="ECO:0000256" key="1">
    <source>
        <dbReference type="SAM" id="Phobius"/>
    </source>
</evidence>
<dbReference type="PANTHER" id="PTHR14969:SF13">
    <property type="entry name" value="AT30094P"/>
    <property type="match status" value="1"/>
</dbReference>
<gene>
    <name evidence="3" type="ORF">MCNF_43030</name>
</gene>
<name>A0A7I7Y238_9MYCO</name>
<dbReference type="PANTHER" id="PTHR14969">
    <property type="entry name" value="SPHINGOSINE-1-PHOSPHATE PHOSPHOHYDROLASE"/>
    <property type="match status" value="1"/>
</dbReference>
<dbReference type="Pfam" id="PF01569">
    <property type="entry name" value="PAP2"/>
    <property type="match status" value="1"/>
</dbReference>
<evidence type="ECO:0000313" key="4">
    <source>
        <dbReference type="Proteomes" id="UP000466931"/>
    </source>
</evidence>
<feature type="domain" description="Phosphatidic acid phosphatase type 2/haloperoxidase" evidence="2">
    <location>
        <begin position="77"/>
        <end position="188"/>
    </location>
</feature>
<evidence type="ECO:0000259" key="2">
    <source>
        <dbReference type="SMART" id="SM00014"/>
    </source>
</evidence>
<accession>A0A7I7Y238</accession>